<feature type="transmembrane region" description="Helical" evidence="1">
    <location>
        <begin position="100"/>
        <end position="120"/>
    </location>
</feature>
<dbReference type="Proteomes" id="UP001175271">
    <property type="component" value="Unassembled WGS sequence"/>
</dbReference>
<feature type="transmembrane region" description="Helical" evidence="1">
    <location>
        <begin position="35"/>
        <end position="55"/>
    </location>
</feature>
<keyword evidence="1" id="KW-0812">Transmembrane</keyword>
<accession>A0AA39IGR0</accession>
<proteinExistence type="predicted"/>
<reference evidence="2" key="1">
    <citation type="submission" date="2023-06" db="EMBL/GenBank/DDBJ databases">
        <title>Genomic analysis of the entomopathogenic nematode Steinernema hermaphroditum.</title>
        <authorList>
            <person name="Schwarz E.M."/>
            <person name="Heppert J.K."/>
            <person name="Baniya A."/>
            <person name="Schwartz H.T."/>
            <person name="Tan C.-H."/>
            <person name="Antoshechkin I."/>
            <person name="Sternberg P.W."/>
            <person name="Goodrich-Blair H."/>
            <person name="Dillman A.R."/>
        </authorList>
    </citation>
    <scope>NUCLEOTIDE SEQUENCE</scope>
    <source>
        <strain evidence="2">PS9179</strain>
        <tissue evidence="2">Whole animal</tissue>
    </source>
</reference>
<keyword evidence="3" id="KW-1185">Reference proteome</keyword>
<comment type="caution">
    <text evidence="2">The sequence shown here is derived from an EMBL/GenBank/DDBJ whole genome shotgun (WGS) entry which is preliminary data.</text>
</comment>
<evidence type="ECO:0000313" key="3">
    <source>
        <dbReference type="Proteomes" id="UP001175271"/>
    </source>
</evidence>
<feature type="transmembrane region" description="Helical" evidence="1">
    <location>
        <begin position="12"/>
        <end position="29"/>
    </location>
</feature>
<organism evidence="2 3">
    <name type="scientific">Steinernema hermaphroditum</name>
    <dbReference type="NCBI Taxonomy" id="289476"/>
    <lineage>
        <taxon>Eukaryota</taxon>
        <taxon>Metazoa</taxon>
        <taxon>Ecdysozoa</taxon>
        <taxon>Nematoda</taxon>
        <taxon>Chromadorea</taxon>
        <taxon>Rhabditida</taxon>
        <taxon>Tylenchina</taxon>
        <taxon>Panagrolaimomorpha</taxon>
        <taxon>Strongyloidoidea</taxon>
        <taxon>Steinernematidae</taxon>
        <taxon>Steinernema</taxon>
    </lineage>
</organism>
<gene>
    <name evidence="2" type="ORF">QR680_007881</name>
</gene>
<evidence type="ECO:0000313" key="2">
    <source>
        <dbReference type="EMBL" id="KAK0422939.1"/>
    </source>
</evidence>
<feature type="transmembrane region" description="Helical" evidence="1">
    <location>
        <begin position="67"/>
        <end position="88"/>
    </location>
</feature>
<dbReference type="EMBL" id="JAUCMV010000001">
    <property type="protein sequence ID" value="KAK0422939.1"/>
    <property type="molecule type" value="Genomic_DNA"/>
</dbReference>
<keyword evidence="1" id="KW-0472">Membrane</keyword>
<sequence>MHHFDKQENVVVRVFFSLLVFVVVVAARDHAIQDFSFYCSTVIVGSIALLCLFIGVASDASVSVDLILFYSAYELFMILISIIGIVSFHLDLPYSIDSEVFAVVLFIRLMLLIYFLAFALHKVERRERRTHHPVVAVDVRR</sequence>
<keyword evidence="1" id="KW-1133">Transmembrane helix</keyword>
<evidence type="ECO:0000256" key="1">
    <source>
        <dbReference type="SAM" id="Phobius"/>
    </source>
</evidence>
<protein>
    <submittedName>
        <fullName evidence="2">Uncharacterized protein</fullName>
    </submittedName>
</protein>
<name>A0AA39IGR0_9BILA</name>
<dbReference type="AlphaFoldDB" id="A0AA39IGR0"/>